<dbReference type="GO" id="GO:0016020">
    <property type="term" value="C:membrane"/>
    <property type="evidence" value="ECO:0007669"/>
    <property type="project" value="TreeGrafter"/>
</dbReference>
<dbReference type="GO" id="GO:0016810">
    <property type="term" value="F:hydrolase activity, acting on carbon-nitrogen (but not peptide) bonds"/>
    <property type="evidence" value="ECO:0007669"/>
    <property type="project" value="InterPro"/>
</dbReference>
<dbReference type="RefSeq" id="WP_165232523.1">
    <property type="nucleotide sequence ID" value="NZ_JAAKZV010000013.1"/>
</dbReference>
<evidence type="ECO:0000256" key="1">
    <source>
        <dbReference type="SAM" id="SignalP"/>
    </source>
</evidence>
<dbReference type="CDD" id="cd10917">
    <property type="entry name" value="CE4_NodB_like_6s_7s"/>
    <property type="match status" value="1"/>
</dbReference>
<keyword evidence="4" id="KW-1185">Reference proteome</keyword>
<gene>
    <name evidence="3" type="ORF">G5C51_05360</name>
</gene>
<dbReference type="SUPFAM" id="SSF88713">
    <property type="entry name" value="Glycoside hydrolase/deacetylase"/>
    <property type="match status" value="1"/>
</dbReference>
<dbReference type="PROSITE" id="PS51677">
    <property type="entry name" value="NODB"/>
    <property type="match status" value="1"/>
</dbReference>
<dbReference type="InterPro" id="IPR002509">
    <property type="entry name" value="NODB_dom"/>
</dbReference>
<dbReference type="Pfam" id="PF01522">
    <property type="entry name" value="Polysacc_deac_1"/>
    <property type="match status" value="1"/>
</dbReference>
<dbReference type="EMBL" id="JAAKZV010000013">
    <property type="protein sequence ID" value="NGN63335.1"/>
    <property type="molecule type" value="Genomic_DNA"/>
</dbReference>
<proteinExistence type="predicted"/>
<dbReference type="InterPro" id="IPR011330">
    <property type="entry name" value="Glyco_hydro/deAcase_b/a-brl"/>
</dbReference>
<dbReference type="Proteomes" id="UP000481583">
    <property type="component" value="Unassembled WGS sequence"/>
</dbReference>
<feature type="chain" id="PRO_5026266822" evidence="1">
    <location>
        <begin position="29"/>
        <end position="226"/>
    </location>
</feature>
<protein>
    <submittedName>
        <fullName evidence="3">Polysaccharide deacetylase family protein</fullName>
    </submittedName>
</protein>
<dbReference type="PANTHER" id="PTHR10587">
    <property type="entry name" value="GLYCOSYL TRANSFERASE-RELATED"/>
    <property type="match status" value="1"/>
</dbReference>
<keyword evidence="1" id="KW-0732">Signal</keyword>
<sequence length="226" mass="24833">MTHRHAPRLPLLAAAGACLLLTSGAAHGSENRLIRTDRHVVALTFNAAWTDTGLDRILAALDRRDAPATFFLTGRFAERNPRVVRKIAAAGHGLGNHSHSHPRFKEVSASERRRDAYFRFPYSQTSPAHIREVNRLGFAALESTTDTGGWKGTKDGMNVGKAVNTALDALRPNAILQMHVGTSSGNGKVIDAEALPRILDAFAARGYRVIDLRCLYEERCRRSVKE</sequence>
<evidence type="ECO:0000259" key="2">
    <source>
        <dbReference type="PROSITE" id="PS51677"/>
    </source>
</evidence>
<dbReference type="AlphaFoldDB" id="A0A6G4TTM4"/>
<accession>A0A6G4TTM4</accession>
<dbReference type="InterPro" id="IPR050248">
    <property type="entry name" value="Polysacc_deacetylase_ArnD"/>
</dbReference>
<feature type="domain" description="NodB homology" evidence="2">
    <location>
        <begin position="39"/>
        <end position="111"/>
    </location>
</feature>
<name>A0A6G4TTM4_9ACTN</name>
<feature type="signal peptide" evidence="1">
    <location>
        <begin position="1"/>
        <end position="28"/>
    </location>
</feature>
<dbReference type="Gene3D" id="3.20.20.370">
    <property type="entry name" value="Glycoside hydrolase/deacetylase"/>
    <property type="match status" value="2"/>
</dbReference>
<dbReference type="GO" id="GO:0005975">
    <property type="term" value="P:carbohydrate metabolic process"/>
    <property type="evidence" value="ECO:0007669"/>
    <property type="project" value="InterPro"/>
</dbReference>
<evidence type="ECO:0000313" key="3">
    <source>
        <dbReference type="EMBL" id="NGN63335.1"/>
    </source>
</evidence>
<organism evidence="3 4">
    <name type="scientific">Streptomyces coryli</name>
    <dbReference type="NCBI Taxonomy" id="1128680"/>
    <lineage>
        <taxon>Bacteria</taxon>
        <taxon>Bacillati</taxon>
        <taxon>Actinomycetota</taxon>
        <taxon>Actinomycetes</taxon>
        <taxon>Kitasatosporales</taxon>
        <taxon>Streptomycetaceae</taxon>
        <taxon>Streptomyces</taxon>
    </lineage>
</organism>
<reference evidence="3 4" key="1">
    <citation type="submission" date="2020-02" db="EMBL/GenBank/DDBJ databases">
        <title>Whole-genome analyses of novel actinobacteria.</title>
        <authorList>
            <person name="Sahin N."/>
        </authorList>
    </citation>
    <scope>NUCLEOTIDE SEQUENCE [LARGE SCALE GENOMIC DNA]</scope>
    <source>
        <strain evidence="3 4">A7024</strain>
    </source>
</reference>
<comment type="caution">
    <text evidence="3">The sequence shown here is derived from an EMBL/GenBank/DDBJ whole genome shotgun (WGS) entry which is preliminary data.</text>
</comment>
<evidence type="ECO:0000313" key="4">
    <source>
        <dbReference type="Proteomes" id="UP000481583"/>
    </source>
</evidence>
<dbReference type="PANTHER" id="PTHR10587:SF128">
    <property type="entry name" value="POLYSACCHARIDE DEACETYLASE PDAB-RELATED"/>
    <property type="match status" value="1"/>
</dbReference>